<organism evidence="3">
    <name type="scientific">Pneumocystis jirovecii</name>
    <name type="common">Human pneumocystis pneumonia agent</name>
    <dbReference type="NCBI Taxonomy" id="42068"/>
    <lineage>
        <taxon>Eukaryota</taxon>
        <taxon>Fungi</taxon>
        <taxon>Dikarya</taxon>
        <taxon>Ascomycota</taxon>
        <taxon>Taphrinomycotina</taxon>
        <taxon>Pneumocystomycetes</taxon>
        <taxon>Pneumocystaceae</taxon>
        <taxon>Pneumocystis</taxon>
    </lineage>
</organism>
<dbReference type="Pfam" id="PF04112">
    <property type="entry name" value="Mak10"/>
    <property type="match status" value="1"/>
</dbReference>
<accession>L0PFR8</accession>
<dbReference type="Proteomes" id="UP000010422">
    <property type="component" value="Unassembled WGS sequence"/>
</dbReference>
<dbReference type="InParanoid" id="L0PFR8"/>
<comment type="caution">
    <text evidence="2">The sequence shown here is derived from an EMBL/GenBank/DDBJ whole genome shotgun (WGS) entry which is preliminary data.</text>
</comment>
<proteinExistence type="predicted"/>
<dbReference type="AlphaFoldDB" id="L0PFR8"/>
<dbReference type="PANTHER" id="PTHR21373">
    <property type="entry name" value="GLUCOSE REPRESSIBLE PROTEIN MAK10"/>
    <property type="match status" value="1"/>
</dbReference>
<reference evidence="2 3" key="1">
    <citation type="journal article" date="2012" name="MBio">
        <title>De novo assembly of the Pneumocystis jirovecii genome from a single bronchoalveolar lavage fluid specimen from a patient.</title>
        <authorList>
            <person name="Cisse O.H."/>
            <person name="Pagni M."/>
            <person name="Hauser P.M."/>
        </authorList>
    </citation>
    <scope>NUCLEOTIDE SEQUENCE [LARGE SCALE GENOMIC DNA]</scope>
    <source>
        <strain evidence="2 3">SE8</strain>
    </source>
</reference>
<gene>
    <name evidence="2" type="ORF">PNEJI1_000048</name>
</gene>
<sequence>MLSSNAINDDMSESKSTVFQHSVTPVFQDMTDVFFFSNKRCIFIDLSLGELVHHPSFSLEDSISALEVRTGLMMDPKMDSGLKSDEPIWDVNTELDPYKILGLMDKVFAAEMSWQSGYFLSQTHQERKSINL</sequence>
<protein>
    <recommendedName>
        <fullName evidence="1">NAA35-like N-terminal domain-containing protein</fullName>
    </recommendedName>
</protein>
<dbReference type="STRING" id="1209962.L0PFR8"/>
<dbReference type="EMBL" id="CAKM01000281">
    <property type="protein sequence ID" value="CCJ31246.1"/>
    <property type="molecule type" value="Genomic_DNA"/>
</dbReference>
<dbReference type="InterPro" id="IPR057983">
    <property type="entry name" value="NAA35-like_N"/>
</dbReference>
<evidence type="ECO:0000313" key="2">
    <source>
        <dbReference type="EMBL" id="CCJ31246.1"/>
    </source>
</evidence>
<name>L0PFR8_PNEJI</name>
<dbReference type="VEuPathDB" id="FungiDB:PNEJI1_000048"/>
<evidence type="ECO:0000259" key="1">
    <source>
        <dbReference type="Pfam" id="PF04112"/>
    </source>
</evidence>
<dbReference type="GO" id="GO:0031417">
    <property type="term" value="C:NatC complex"/>
    <property type="evidence" value="ECO:0007669"/>
    <property type="project" value="InterPro"/>
</dbReference>
<dbReference type="InterPro" id="IPR007244">
    <property type="entry name" value="Naa35_N"/>
</dbReference>
<dbReference type="PANTHER" id="PTHR21373:SF0">
    <property type="entry name" value="N-ALPHA-ACETYLTRANSFERASE 35, NATC AUXILIARY SUBUNIT"/>
    <property type="match status" value="1"/>
</dbReference>
<evidence type="ECO:0000313" key="3">
    <source>
        <dbReference type="Proteomes" id="UP000010422"/>
    </source>
</evidence>
<feature type="domain" description="NAA35-like N-terminal" evidence="1">
    <location>
        <begin position="49"/>
        <end position="123"/>
    </location>
</feature>